<keyword evidence="5" id="KW-0732">Signal</keyword>
<comment type="similarity">
    <text evidence="1">Belongs to the ligand-gated ion channel (TC 1.A.9) family. Acetylcholine receptor (TC 1.A.9.1) subfamily.</text>
</comment>
<keyword evidence="9 18" id="KW-0472">Membrane</keyword>
<feature type="region of interest" description="Disordered" evidence="17">
    <location>
        <begin position="343"/>
        <end position="376"/>
    </location>
</feature>
<evidence type="ECO:0000256" key="15">
    <source>
        <dbReference type="ARBA" id="ARBA00023303"/>
    </source>
</evidence>
<gene>
    <name evidence="20" type="ORF">PVAND_013016</name>
</gene>
<keyword evidence="15" id="KW-0407">Ion channel</keyword>
<keyword evidence="3" id="KW-1003">Cell membrane</keyword>
<evidence type="ECO:0000313" key="20">
    <source>
        <dbReference type="EMBL" id="KAG5683751.1"/>
    </source>
</evidence>
<keyword evidence="4 18" id="KW-0812">Transmembrane</keyword>
<feature type="transmembrane region" description="Helical" evidence="18">
    <location>
        <begin position="421"/>
        <end position="441"/>
    </location>
</feature>
<dbReference type="GO" id="GO:0045211">
    <property type="term" value="C:postsynaptic membrane"/>
    <property type="evidence" value="ECO:0007669"/>
    <property type="project" value="UniProtKB-SubCell"/>
</dbReference>
<dbReference type="Proteomes" id="UP001107558">
    <property type="component" value="Chromosome 1"/>
</dbReference>
<keyword evidence="11" id="KW-0675">Receptor</keyword>
<dbReference type="InterPro" id="IPR006029">
    <property type="entry name" value="Neurotrans-gated_channel_TM"/>
</dbReference>
<dbReference type="GO" id="GO:0098655">
    <property type="term" value="P:monoatomic cation transmembrane transport"/>
    <property type="evidence" value="ECO:0007669"/>
    <property type="project" value="UniProtKB-ARBA"/>
</dbReference>
<organism evidence="20 21">
    <name type="scientific">Polypedilum vanderplanki</name>
    <name type="common">Sleeping chironomid midge</name>
    <dbReference type="NCBI Taxonomy" id="319348"/>
    <lineage>
        <taxon>Eukaryota</taxon>
        <taxon>Metazoa</taxon>
        <taxon>Ecdysozoa</taxon>
        <taxon>Arthropoda</taxon>
        <taxon>Hexapoda</taxon>
        <taxon>Insecta</taxon>
        <taxon>Pterygota</taxon>
        <taxon>Neoptera</taxon>
        <taxon>Endopterygota</taxon>
        <taxon>Diptera</taxon>
        <taxon>Nematocera</taxon>
        <taxon>Chironomoidea</taxon>
        <taxon>Chironomidae</taxon>
        <taxon>Chironominae</taxon>
        <taxon>Polypedilum</taxon>
        <taxon>Polypedilum</taxon>
    </lineage>
</organism>
<dbReference type="CDD" id="cd19064">
    <property type="entry name" value="LGIC_TM_nAChR"/>
    <property type="match status" value="1"/>
</dbReference>
<keyword evidence="12" id="KW-0325">Glycoprotein</keyword>
<keyword evidence="10" id="KW-1015">Disulfide bond</keyword>
<evidence type="ECO:0000256" key="5">
    <source>
        <dbReference type="ARBA" id="ARBA00022729"/>
    </source>
</evidence>
<feature type="transmembrane region" description="Helical" evidence="18">
    <location>
        <begin position="41"/>
        <end position="59"/>
    </location>
</feature>
<evidence type="ECO:0000256" key="10">
    <source>
        <dbReference type="ARBA" id="ARBA00023157"/>
    </source>
</evidence>
<name>A0A9J6CPF8_POLVA</name>
<dbReference type="AlphaFoldDB" id="A0A9J6CPF8"/>
<sequence>MRRKTLFYTVNLIIPCMGISFLTILVFYLPSDSGEKVSLSISILLSLTVFFLLLAEIIPPTSLVVPLLGKFVLFTMILDTFSICVTVIVLNIHFRSPQTHTMAPWVRTIFINHLPKLLVMKRPMYGGLDQYSAASRRFMLRSGTGLELRHDIPPLPPPVTLPTSFDPSLLMDHHILDPSDRNLETISIGCRLHGSPKHGGSTNVSPHHRLHHHHHMYLHRSHSRVQNLDLMDDLPLPFQTDPHHLSLLVQESPMLSPNPPPSVVESNGQNLVSTATTATLASGQSSTATNNPNLSSCNTISNFNNTTTATNTTNVIINNIKTNTTTIGTTNLDSGIVQPTTTNTTTTASAAGIDGDDAPTDTLKSKSDKKESNVRHRWHTCPELHKAMDGVTYIADHTKKEEESTRVKEDWKYVAMVLDRLFLWLFTIAVVVGTAGIILQAPTLYDSRMPIDIKLSEIASTTQMTRHARPVL</sequence>
<proteinExistence type="inferred from homology"/>
<evidence type="ECO:0000256" key="8">
    <source>
        <dbReference type="ARBA" id="ARBA00023065"/>
    </source>
</evidence>
<dbReference type="GO" id="GO:0004888">
    <property type="term" value="F:transmembrane signaling receptor activity"/>
    <property type="evidence" value="ECO:0007669"/>
    <property type="project" value="InterPro"/>
</dbReference>
<evidence type="ECO:0000256" key="18">
    <source>
        <dbReference type="SAM" id="Phobius"/>
    </source>
</evidence>
<evidence type="ECO:0000256" key="17">
    <source>
        <dbReference type="SAM" id="MobiDB-lite"/>
    </source>
</evidence>
<protein>
    <recommendedName>
        <fullName evidence="19">Neurotransmitter-gated ion-channel transmembrane domain-containing protein</fullName>
    </recommendedName>
</protein>
<evidence type="ECO:0000256" key="3">
    <source>
        <dbReference type="ARBA" id="ARBA00022475"/>
    </source>
</evidence>
<dbReference type="GO" id="GO:0005216">
    <property type="term" value="F:monoatomic ion channel activity"/>
    <property type="evidence" value="ECO:0007669"/>
    <property type="project" value="InterPro"/>
</dbReference>
<evidence type="ECO:0000256" key="2">
    <source>
        <dbReference type="ARBA" id="ARBA00022448"/>
    </source>
</evidence>
<keyword evidence="6 18" id="KW-1133">Transmembrane helix</keyword>
<evidence type="ECO:0000256" key="14">
    <source>
        <dbReference type="ARBA" id="ARBA00023286"/>
    </source>
</evidence>
<dbReference type="PANTHER" id="PTHR18945">
    <property type="entry name" value="NEUROTRANSMITTER GATED ION CHANNEL"/>
    <property type="match status" value="1"/>
</dbReference>
<keyword evidence="2" id="KW-0813">Transport</keyword>
<evidence type="ECO:0000256" key="13">
    <source>
        <dbReference type="ARBA" id="ARBA00023257"/>
    </source>
</evidence>
<feature type="compositionally biased region" description="Basic and acidic residues" evidence="17">
    <location>
        <begin position="363"/>
        <end position="376"/>
    </location>
</feature>
<evidence type="ECO:0000256" key="4">
    <source>
        <dbReference type="ARBA" id="ARBA00022692"/>
    </source>
</evidence>
<evidence type="ECO:0000256" key="7">
    <source>
        <dbReference type="ARBA" id="ARBA00023018"/>
    </source>
</evidence>
<accession>A0A9J6CPF8</accession>
<feature type="transmembrane region" description="Helical" evidence="18">
    <location>
        <begin position="71"/>
        <end position="92"/>
    </location>
</feature>
<evidence type="ECO:0000256" key="16">
    <source>
        <dbReference type="ARBA" id="ARBA00034104"/>
    </source>
</evidence>
<dbReference type="InterPro" id="IPR006201">
    <property type="entry name" value="Neur_channel"/>
</dbReference>
<dbReference type="FunFam" id="1.20.58.390:FF:000022">
    <property type="entry name" value="Nicotinic acetylcholine receptor subunit alpha4"/>
    <property type="match status" value="1"/>
</dbReference>
<feature type="transmembrane region" description="Helical" evidence="18">
    <location>
        <begin position="6"/>
        <end position="29"/>
    </location>
</feature>
<dbReference type="Gene3D" id="1.20.58.390">
    <property type="entry name" value="Neurotransmitter-gated ion-channel transmembrane domain"/>
    <property type="match status" value="2"/>
</dbReference>
<keyword evidence="8" id="KW-0406">Ion transport</keyword>
<dbReference type="InterPro" id="IPR038050">
    <property type="entry name" value="Neuro_actylchol_rec"/>
</dbReference>
<keyword evidence="13" id="KW-0628">Postsynaptic cell membrane</keyword>
<keyword evidence="14" id="KW-1071">Ligand-gated ion channel</keyword>
<keyword evidence="21" id="KW-1185">Reference proteome</keyword>
<evidence type="ECO:0000259" key="19">
    <source>
        <dbReference type="Pfam" id="PF02932"/>
    </source>
</evidence>
<keyword evidence="7" id="KW-0770">Synapse</keyword>
<evidence type="ECO:0000313" key="21">
    <source>
        <dbReference type="Proteomes" id="UP001107558"/>
    </source>
</evidence>
<dbReference type="EMBL" id="JADBJN010000001">
    <property type="protein sequence ID" value="KAG5683751.1"/>
    <property type="molecule type" value="Genomic_DNA"/>
</dbReference>
<reference evidence="20" key="1">
    <citation type="submission" date="2021-03" db="EMBL/GenBank/DDBJ databases">
        <title>Chromosome level genome of the anhydrobiotic midge Polypedilum vanderplanki.</title>
        <authorList>
            <person name="Yoshida Y."/>
            <person name="Kikawada T."/>
            <person name="Gusev O."/>
        </authorList>
    </citation>
    <scope>NUCLEOTIDE SEQUENCE</scope>
    <source>
        <strain evidence="20">NIAS01</strain>
        <tissue evidence="20">Whole body or cell culture</tissue>
    </source>
</reference>
<evidence type="ECO:0000256" key="12">
    <source>
        <dbReference type="ARBA" id="ARBA00023180"/>
    </source>
</evidence>
<comment type="caution">
    <text evidence="20">The sequence shown here is derived from an EMBL/GenBank/DDBJ whole genome shotgun (WGS) entry which is preliminary data.</text>
</comment>
<dbReference type="SUPFAM" id="SSF90112">
    <property type="entry name" value="Neurotransmitter-gated ion-channel transmembrane pore"/>
    <property type="match status" value="1"/>
</dbReference>
<dbReference type="Pfam" id="PF02932">
    <property type="entry name" value="Neur_chan_memb"/>
    <property type="match status" value="1"/>
</dbReference>
<dbReference type="InterPro" id="IPR036719">
    <property type="entry name" value="Neuro-gated_channel_TM_sf"/>
</dbReference>
<dbReference type="OrthoDB" id="5975154at2759"/>
<evidence type="ECO:0000256" key="1">
    <source>
        <dbReference type="ARBA" id="ARBA00009237"/>
    </source>
</evidence>
<evidence type="ECO:0000256" key="9">
    <source>
        <dbReference type="ARBA" id="ARBA00023136"/>
    </source>
</evidence>
<dbReference type="FunFam" id="1.20.58.390:FF:000012">
    <property type="entry name" value="Acetylcholine receptor subunit alpha-like"/>
    <property type="match status" value="1"/>
</dbReference>
<evidence type="ECO:0000256" key="11">
    <source>
        <dbReference type="ARBA" id="ARBA00023170"/>
    </source>
</evidence>
<feature type="domain" description="Neurotransmitter-gated ion-channel transmembrane" evidence="19">
    <location>
        <begin position="12"/>
        <end position="437"/>
    </location>
</feature>
<evidence type="ECO:0000256" key="6">
    <source>
        <dbReference type="ARBA" id="ARBA00022989"/>
    </source>
</evidence>
<dbReference type="GO" id="GO:0007271">
    <property type="term" value="P:synaptic transmission, cholinergic"/>
    <property type="evidence" value="ECO:0007669"/>
    <property type="project" value="UniProtKB-ARBA"/>
</dbReference>
<comment type="subcellular location">
    <subcellularLocation>
        <location evidence="16">Postsynaptic cell membrane</location>
        <topology evidence="16">Multi-pass membrane protein</topology>
    </subcellularLocation>
</comment>